<keyword evidence="5" id="KW-1185">Reference proteome</keyword>
<proteinExistence type="inferred from homology"/>
<evidence type="ECO:0000313" key="4">
    <source>
        <dbReference type="EMBL" id="MFD1219240.1"/>
    </source>
</evidence>
<dbReference type="Proteomes" id="UP001597180">
    <property type="component" value="Unassembled WGS sequence"/>
</dbReference>
<dbReference type="PRINTS" id="PR00081">
    <property type="entry name" value="GDHRDH"/>
</dbReference>
<organism evidence="4 5">
    <name type="scientific">Paenibacillus vulneris</name>
    <dbReference type="NCBI Taxonomy" id="1133364"/>
    <lineage>
        <taxon>Bacteria</taxon>
        <taxon>Bacillati</taxon>
        <taxon>Bacillota</taxon>
        <taxon>Bacilli</taxon>
        <taxon>Bacillales</taxon>
        <taxon>Paenibacillaceae</taxon>
        <taxon>Paenibacillus</taxon>
    </lineage>
</organism>
<dbReference type="InterPro" id="IPR002347">
    <property type="entry name" value="SDR_fam"/>
</dbReference>
<dbReference type="InterPro" id="IPR020904">
    <property type="entry name" value="Sc_DH/Rdtase_CS"/>
</dbReference>
<gene>
    <name evidence="4" type="ORF">ACFQ4B_03830</name>
</gene>
<dbReference type="InterPro" id="IPR057326">
    <property type="entry name" value="KR_dom"/>
</dbReference>
<dbReference type="PROSITE" id="PS00061">
    <property type="entry name" value="ADH_SHORT"/>
    <property type="match status" value="1"/>
</dbReference>
<evidence type="ECO:0000256" key="2">
    <source>
        <dbReference type="ARBA" id="ARBA00023002"/>
    </source>
</evidence>
<feature type="domain" description="Ketoreductase" evidence="3">
    <location>
        <begin position="12"/>
        <end position="186"/>
    </location>
</feature>
<evidence type="ECO:0000259" key="3">
    <source>
        <dbReference type="SMART" id="SM00822"/>
    </source>
</evidence>
<dbReference type="SMART" id="SM00822">
    <property type="entry name" value="PKS_KR"/>
    <property type="match status" value="1"/>
</dbReference>
<keyword evidence="2" id="KW-0560">Oxidoreductase</keyword>
<evidence type="ECO:0000313" key="5">
    <source>
        <dbReference type="Proteomes" id="UP001597180"/>
    </source>
</evidence>
<evidence type="ECO:0000256" key="1">
    <source>
        <dbReference type="ARBA" id="ARBA00006484"/>
    </source>
</evidence>
<dbReference type="EMBL" id="JBHTLU010000009">
    <property type="protein sequence ID" value="MFD1219240.1"/>
    <property type="molecule type" value="Genomic_DNA"/>
</dbReference>
<accession>A0ABW3UHZ8</accession>
<dbReference type="InterPro" id="IPR036291">
    <property type="entry name" value="NAD(P)-bd_dom_sf"/>
</dbReference>
<dbReference type="RefSeq" id="WP_345585342.1">
    <property type="nucleotide sequence ID" value="NZ_BAABJG010000002.1"/>
</dbReference>
<dbReference type="SUPFAM" id="SSF51735">
    <property type="entry name" value="NAD(P)-binding Rossmann-fold domains"/>
    <property type="match status" value="1"/>
</dbReference>
<sequence length="252" mass="26752">MENNPVSKYAGKKVVITGGSSGLGLVTAKLLVDEGARVLITGRTQAKLDSASEELGSNAVSLLSDTASLTDIDKLADRVKAEFGTIDALFVNAGITRYVPFESMSEDVYDELHTINAKGPYFTVQKLAPLLNEGSGVVLTTSITNVLGIPMISAYAASKAALRSMTRSLARELLPRKIRVNAVSPGPIDTGILERSMPKEIAEQTKAQMKQQIPMLRFGDPVEVAKAVAFLAFEATYTTGAEFPVDGGGSQI</sequence>
<dbReference type="Pfam" id="PF13561">
    <property type="entry name" value="adh_short_C2"/>
    <property type="match status" value="1"/>
</dbReference>
<dbReference type="Gene3D" id="3.40.50.720">
    <property type="entry name" value="NAD(P)-binding Rossmann-like Domain"/>
    <property type="match status" value="1"/>
</dbReference>
<reference evidence="5" key="1">
    <citation type="journal article" date="2019" name="Int. J. Syst. Evol. Microbiol.">
        <title>The Global Catalogue of Microorganisms (GCM) 10K type strain sequencing project: providing services to taxonomists for standard genome sequencing and annotation.</title>
        <authorList>
            <consortium name="The Broad Institute Genomics Platform"/>
            <consortium name="The Broad Institute Genome Sequencing Center for Infectious Disease"/>
            <person name="Wu L."/>
            <person name="Ma J."/>
        </authorList>
    </citation>
    <scope>NUCLEOTIDE SEQUENCE [LARGE SCALE GENOMIC DNA]</scope>
    <source>
        <strain evidence="5">CCUG 53270</strain>
    </source>
</reference>
<dbReference type="PANTHER" id="PTHR43669:SF3">
    <property type="entry name" value="ALCOHOL DEHYDROGENASE, PUTATIVE (AFU_ORTHOLOGUE AFUA_3G03445)-RELATED"/>
    <property type="match status" value="1"/>
</dbReference>
<comment type="caution">
    <text evidence="4">The sequence shown here is derived from an EMBL/GenBank/DDBJ whole genome shotgun (WGS) entry which is preliminary data.</text>
</comment>
<name>A0ABW3UHZ8_9BACL</name>
<dbReference type="PRINTS" id="PR00080">
    <property type="entry name" value="SDRFAMILY"/>
</dbReference>
<dbReference type="PANTHER" id="PTHR43669">
    <property type="entry name" value="5-KETO-D-GLUCONATE 5-REDUCTASE"/>
    <property type="match status" value="1"/>
</dbReference>
<dbReference type="CDD" id="cd05233">
    <property type="entry name" value="SDR_c"/>
    <property type="match status" value="1"/>
</dbReference>
<comment type="similarity">
    <text evidence="1">Belongs to the short-chain dehydrogenases/reductases (SDR) family.</text>
</comment>
<protein>
    <submittedName>
        <fullName evidence="4">SDR family oxidoreductase</fullName>
    </submittedName>
</protein>